<gene>
    <name evidence="1" type="ORF">LTR69_011410</name>
</gene>
<accession>A0ABR0IVQ9</accession>
<evidence type="ECO:0000313" key="1">
    <source>
        <dbReference type="EMBL" id="KAK5048398.1"/>
    </source>
</evidence>
<evidence type="ECO:0000313" key="2">
    <source>
        <dbReference type="Proteomes" id="UP001345691"/>
    </source>
</evidence>
<dbReference type="EMBL" id="JAVRRF010000061">
    <property type="protein sequence ID" value="KAK5048398.1"/>
    <property type="molecule type" value="Genomic_DNA"/>
</dbReference>
<comment type="caution">
    <text evidence="1">The sequence shown here is derived from an EMBL/GenBank/DDBJ whole genome shotgun (WGS) entry which is preliminary data.</text>
</comment>
<sequence>MTGCEHWPSNSQTVSQSSRYLIDVRNSKSVNDWIESIVNPHGNLVHAANIAGIGDKPGFKPQSLKDTLDENWNFVLGANATGV</sequence>
<protein>
    <submittedName>
        <fullName evidence="1">Uncharacterized protein</fullName>
    </submittedName>
</protein>
<proteinExistence type="predicted"/>
<reference evidence="1 2" key="1">
    <citation type="submission" date="2023-08" db="EMBL/GenBank/DDBJ databases">
        <title>Black Yeasts Isolated from many extreme environments.</title>
        <authorList>
            <person name="Coleine C."/>
            <person name="Stajich J.E."/>
            <person name="Selbmann L."/>
        </authorList>
    </citation>
    <scope>NUCLEOTIDE SEQUENCE [LARGE SCALE GENOMIC DNA]</scope>
    <source>
        <strain evidence="1 2">CCFEE 6328</strain>
    </source>
</reference>
<dbReference type="SUPFAM" id="SSF51735">
    <property type="entry name" value="NAD(P)-binding Rossmann-fold domains"/>
    <property type="match status" value="1"/>
</dbReference>
<dbReference type="InterPro" id="IPR036291">
    <property type="entry name" value="NAD(P)-bd_dom_sf"/>
</dbReference>
<dbReference type="Gene3D" id="3.40.50.720">
    <property type="entry name" value="NAD(P)-binding Rossmann-like Domain"/>
    <property type="match status" value="1"/>
</dbReference>
<name>A0ABR0IVQ9_9EURO</name>
<organism evidence="1 2">
    <name type="scientific">Exophiala sideris</name>
    <dbReference type="NCBI Taxonomy" id="1016849"/>
    <lineage>
        <taxon>Eukaryota</taxon>
        <taxon>Fungi</taxon>
        <taxon>Dikarya</taxon>
        <taxon>Ascomycota</taxon>
        <taxon>Pezizomycotina</taxon>
        <taxon>Eurotiomycetes</taxon>
        <taxon>Chaetothyriomycetidae</taxon>
        <taxon>Chaetothyriales</taxon>
        <taxon>Herpotrichiellaceae</taxon>
        <taxon>Exophiala</taxon>
    </lineage>
</organism>
<keyword evidence="2" id="KW-1185">Reference proteome</keyword>
<dbReference type="Proteomes" id="UP001345691">
    <property type="component" value="Unassembled WGS sequence"/>
</dbReference>